<comment type="catalytic activity">
    <reaction evidence="5">
        <text>glucuronate acceptor + UDP-alpha-D-glucuronate = acceptor beta-D-glucuronoside + UDP + H(+)</text>
        <dbReference type="Rhea" id="RHEA:21032"/>
        <dbReference type="ChEBI" id="CHEBI:15378"/>
        <dbReference type="ChEBI" id="CHEBI:58052"/>
        <dbReference type="ChEBI" id="CHEBI:58223"/>
        <dbReference type="ChEBI" id="CHEBI:132367"/>
        <dbReference type="ChEBI" id="CHEBI:132368"/>
        <dbReference type="EC" id="2.4.1.17"/>
    </reaction>
</comment>
<dbReference type="Gene3D" id="3.40.50.2000">
    <property type="entry name" value="Glycogen Phosphorylase B"/>
    <property type="match status" value="1"/>
</dbReference>
<dbReference type="EMBL" id="CAJEWN010000054">
    <property type="protein sequence ID" value="CAD2153846.1"/>
    <property type="molecule type" value="Genomic_DNA"/>
</dbReference>
<dbReference type="PANTHER" id="PTHR48043:SF23">
    <property type="entry name" value="UDP-GLUCURONOSYLTRANSFERASE"/>
    <property type="match status" value="1"/>
</dbReference>
<keyword evidence="3" id="KW-0328">Glycosyltransferase</keyword>
<dbReference type="InterPro" id="IPR002213">
    <property type="entry name" value="UDP_glucos_trans"/>
</dbReference>
<dbReference type="Pfam" id="PF00201">
    <property type="entry name" value="UDPGT"/>
    <property type="match status" value="1"/>
</dbReference>
<evidence type="ECO:0000256" key="3">
    <source>
        <dbReference type="ARBA" id="ARBA00022676"/>
    </source>
</evidence>
<protein>
    <recommendedName>
        <fullName evidence="2">glucuronosyltransferase</fullName>
        <ecNumber evidence="2">2.4.1.17</ecNumber>
    </recommendedName>
</protein>
<comment type="similarity">
    <text evidence="1">Belongs to the UDP-glycosyltransferase family.</text>
</comment>
<evidence type="ECO:0000256" key="1">
    <source>
        <dbReference type="ARBA" id="ARBA00009995"/>
    </source>
</evidence>
<dbReference type="AlphaFoldDB" id="A0A6V7UE84"/>
<organism evidence="6 7">
    <name type="scientific">Meloidogyne enterolobii</name>
    <name type="common">Root-knot nematode worm</name>
    <name type="synonym">Meloidogyne mayaguensis</name>
    <dbReference type="NCBI Taxonomy" id="390850"/>
    <lineage>
        <taxon>Eukaryota</taxon>
        <taxon>Metazoa</taxon>
        <taxon>Ecdysozoa</taxon>
        <taxon>Nematoda</taxon>
        <taxon>Chromadorea</taxon>
        <taxon>Rhabditida</taxon>
        <taxon>Tylenchina</taxon>
        <taxon>Tylenchomorpha</taxon>
        <taxon>Tylenchoidea</taxon>
        <taxon>Meloidogynidae</taxon>
        <taxon>Meloidogyninae</taxon>
        <taxon>Meloidogyne</taxon>
    </lineage>
</organism>
<dbReference type="Proteomes" id="UP000580250">
    <property type="component" value="Unassembled WGS sequence"/>
</dbReference>
<sequence length="472" mass="55011">MLAKALSEYYIVVDIIVYSKEDGIPVKLNPMPNDLQIIEMNIDRQHLDQEIIARKGLLYAYLELKRSQEYVAGIFDDLMQNPQVKIGEEYIGILHWILQRNHQQKYSFGIADFTEMAGSFAVFEYLEIEKTFNVFPFIILPNFFQFFGIDLLEQINEDFVIPAINIPRPGDWIFTQEGVCHFKPERFWENLEEQEYQITLYRHFYDYALIGSALLFYLQQRGMLNKKEYFSDLFSKISYHFVNQHLYANFKDFPEHPKIVYIGGIHVEENEEKLDWTTNKHNPSNVLISFGTFNESGGMTEDDVEFMIDLFGQYAGHHFQLKIPKKIVPLNVKIPPNVDITHDLVQQKQILFDPNTKLFISHCGQNSLTEAIYAGVPLICIPNSTDQFLNSSIVEQLGIGIYVSLIWRDNNGEHRNPNFKVEFENAVYEMSIDGNKYHQAISKLRAKILDDYKKGVRAKNIFLQKIEQVIGV</sequence>
<evidence type="ECO:0000313" key="6">
    <source>
        <dbReference type="EMBL" id="CAD2153846.1"/>
    </source>
</evidence>
<dbReference type="CDD" id="cd03784">
    <property type="entry name" value="GT1_Gtf-like"/>
    <property type="match status" value="1"/>
</dbReference>
<dbReference type="InterPro" id="IPR050271">
    <property type="entry name" value="UDP-glycosyltransferase"/>
</dbReference>
<reference evidence="6 7" key="1">
    <citation type="submission" date="2020-08" db="EMBL/GenBank/DDBJ databases">
        <authorList>
            <person name="Koutsovoulos G."/>
            <person name="Danchin GJ E."/>
        </authorList>
    </citation>
    <scope>NUCLEOTIDE SEQUENCE [LARGE SCALE GENOMIC DNA]</scope>
</reference>
<name>A0A6V7UE84_MELEN</name>
<dbReference type="SUPFAM" id="SSF53756">
    <property type="entry name" value="UDP-Glycosyltransferase/glycogen phosphorylase"/>
    <property type="match status" value="1"/>
</dbReference>
<proteinExistence type="inferred from homology"/>
<dbReference type="GO" id="GO:0015020">
    <property type="term" value="F:glucuronosyltransferase activity"/>
    <property type="evidence" value="ECO:0007669"/>
    <property type="project" value="UniProtKB-EC"/>
</dbReference>
<evidence type="ECO:0000256" key="5">
    <source>
        <dbReference type="ARBA" id="ARBA00047475"/>
    </source>
</evidence>
<dbReference type="OrthoDB" id="5818197at2759"/>
<dbReference type="EC" id="2.4.1.17" evidence="2"/>
<accession>A0A6V7UE84</accession>
<evidence type="ECO:0000313" key="7">
    <source>
        <dbReference type="Proteomes" id="UP000580250"/>
    </source>
</evidence>
<evidence type="ECO:0000256" key="2">
    <source>
        <dbReference type="ARBA" id="ARBA00012544"/>
    </source>
</evidence>
<comment type="caution">
    <text evidence="6">The sequence shown here is derived from an EMBL/GenBank/DDBJ whole genome shotgun (WGS) entry which is preliminary data.</text>
</comment>
<keyword evidence="4" id="KW-0808">Transferase</keyword>
<evidence type="ECO:0000256" key="4">
    <source>
        <dbReference type="ARBA" id="ARBA00022679"/>
    </source>
</evidence>
<gene>
    <name evidence="6" type="ORF">MENT_LOCUS11279</name>
</gene>
<dbReference type="PANTHER" id="PTHR48043">
    <property type="entry name" value="EG:EG0003.4 PROTEIN-RELATED"/>
    <property type="match status" value="1"/>
</dbReference>